<reference evidence="2 3" key="1">
    <citation type="submission" date="2018-01" db="EMBL/GenBank/DDBJ databases">
        <title>Tropical forage species Digitaria eriantha prevents oxidative stress under low temperature conditions by the incorporation of polyhydroxybutyrate-producing endophytic bacteria.</title>
        <authorList>
            <person name="Stritzler M."/>
            <person name="Ayub N."/>
        </authorList>
    </citation>
    <scope>NUCLEOTIDE SEQUENCE [LARGE SCALE GENOMIC DNA]</scope>
    <source>
        <strain evidence="2 3">FR1</strain>
    </source>
</reference>
<protein>
    <submittedName>
        <fullName evidence="2">Uncharacterized protein</fullName>
    </submittedName>
</protein>
<gene>
    <name evidence="2" type="ORF">C1C98_13950</name>
</gene>
<keyword evidence="3" id="KW-1185">Reference proteome</keyword>
<sequence length="62" mass="6479">MGASLLAIAPGQSTSILTDTPPSRASSLPQVLCPLPDNNYLPGLPRCHIALAQYRGKQFSSG</sequence>
<accession>A0ABM6R0Z1</accession>
<evidence type="ECO:0000313" key="2">
    <source>
        <dbReference type="EMBL" id="AUO46487.1"/>
    </source>
</evidence>
<evidence type="ECO:0000256" key="1">
    <source>
        <dbReference type="SAM" id="MobiDB-lite"/>
    </source>
</evidence>
<dbReference type="Proteomes" id="UP000235315">
    <property type="component" value="Chromosome"/>
</dbReference>
<proteinExistence type="predicted"/>
<organism evidence="2 3">
    <name type="scientific">Pseudomonas ogarae (strain DSM 112162 / CECT 30235 / F113)</name>
    <dbReference type="NCBI Taxonomy" id="1114970"/>
    <lineage>
        <taxon>Bacteria</taxon>
        <taxon>Pseudomonadati</taxon>
        <taxon>Pseudomonadota</taxon>
        <taxon>Gammaproteobacteria</taxon>
        <taxon>Pseudomonadales</taxon>
        <taxon>Pseudomonadaceae</taxon>
        <taxon>Pseudomonas</taxon>
    </lineage>
</organism>
<feature type="compositionally biased region" description="Polar residues" evidence="1">
    <location>
        <begin position="11"/>
        <end position="27"/>
    </location>
</feature>
<name>A0ABM6R0Z1_PSEO1</name>
<dbReference type="EMBL" id="CP025738">
    <property type="protein sequence ID" value="AUO46487.1"/>
    <property type="molecule type" value="Genomic_DNA"/>
</dbReference>
<evidence type="ECO:0000313" key="3">
    <source>
        <dbReference type="Proteomes" id="UP000235315"/>
    </source>
</evidence>
<feature type="region of interest" description="Disordered" evidence="1">
    <location>
        <begin position="1"/>
        <end position="27"/>
    </location>
</feature>